<protein>
    <submittedName>
        <fullName evidence="3">Uncharacterized protein</fullName>
    </submittedName>
</protein>
<evidence type="ECO:0000256" key="1">
    <source>
        <dbReference type="SAM" id="MobiDB-lite"/>
    </source>
</evidence>
<dbReference type="EMBL" id="JXXN02001963">
    <property type="protein sequence ID" value="THD23756.1"/>
    <property type="molecule type" value="Genomic_DNA"/>
</dbReference>
<keyword evidence="4" id="KW-1185">Reference proteome</keyword>
<comment type="caution">
    <text evidence="3">The sequence shown here is derived from an EMBL/GenBank/DDBJ whole genome shotgun (WGS) entry which is preliminary data.</text>
</comment>
<dbReference type="AlphaFoldDB" id="A0A4E0R9H9"/>
<feature type="compositionally biased region" description="Low complexity" evidence="1">
    <location>
        <begin position="119"/>
        <end position="128"/>
    </location>
</feature>
<accession>A0A4E0R9H9</accession>
<feature type="chain" id="PRO_5020028207" evidence="2">
    <location>
        <begin position="19"/>
        <end position="128"/>
    </location>
</feature>
<feature type="signal peptide" evidence="2">
    <location>
        <begin position="1"/>
        <end position="18"/>
    </location>
</feature>
<gene>
    <name evidence="3" type="ORF">D915_005658</name>
</gene>
<keyword evidence="2" id="KW-0732">Signal</keyword>
<organism evidence="3 4">
    <name type="scientific">Fasciola hepatica</name>
    <name type="common">Liver fluke</name>
    <dbReference type="NCBI Taxonomy" id="6192"/>
    <lineage>
        <taxon>Eukaryota</taxon>
        <taxon>Metazoa</taxon>
        <taxon>Spiralia</taxon>
        <taxon>Lophotrochozoa</taxon>
        <taxon>Platyhelminthes</taxon>
        <taxon>Trematoda</taxon>
        <taxon>Digenea</taxon>
        <taxon>Plagiorchiida</taxon>
        <taxon>Echinostomata</taxon>
        <taxon>Echinostomatoidea</taxon>
        <taxon>Fasciolidae</taxon>
        <taxon>Fasciola</taxon>
    </lineage>
</organism>
<name>A0A4E0R9H9_FASHE</name>
<dbReference type="Proteomes" id="UP000230066">
    <property type="component" value="Unassembled WGS sequence"/>
</dbReference>
<evidence type="ECO:0000256" key="2">
    <source>
        <dbReference type="SAM" id="SignalP"/>
    </source>
</evidence>
<feature type="region of interest" description="Disordered" evidence="1">
    <location>
        <begin position="85"/>
        <end position="128"/>
    </location>
</feature>
<evidence type="ECO:0000313" key="4">
    <source>
        <dbReference type="Proteomes" id="UP000230066"/>
    </source>
</evidence>
<proteinExistence type="predicted"/>
<evidence type="ECO:0000313" key="3">
    <source>
        <dbReference type="EMBL" id="THD23756.1"/>
    </source>
</evidence>
<sequence length="128" mass="14457">MRSRIMLFFLLSLIFASGEEEDNQVEEELVRTLLKNQVCDRMSTTVKVVCPLESLPVLKDYKPKEVKYPFGHYLYDLGSRSEEDNLVSSTLATTSTSPTPVTDKTVTQKTVAKKEETTTESQQSTQSN</sequence>
<feature type="compositionally biased region" description="Low complexity" evidence="1">
    <location>
        <begin position="87"/>
        <end position="110"/>
    </location>
</feature>
<reference evidence="3" key="1">
    <citation type="submission" date="2019-03" db="EMBL/GenBank/DDBJ databases">
        <title>Improved annotation for the trematode Fasciola hepatica.</title>
        <authorList>
            <person name="Choi Y.-J."/>
            <person name="Martin J."/>
            <person name="Mitreva M."/>
        </authorList>
    </citation>
    <scope>NUCLEOTIDE SEQUENCE [LARGE SCALE GENOMIC DNA]</scope>
</reference>